<gene>
    <name evidence="8" type="ORF">C2R22_19525</name>
</gene>
<dbReference type="GO" id="GO:0005886">
    <property type="term" value="C:plasma membrane"/>
    <property type="evidence" value="ECO:0007669"/>
    <property type="project" value="UniProtKB-SubCell"/>
</dbReference>
<dbReference type="Pfam" id="PF13396">
    <property type="entry name" value="PLDc_N"/>
    <property type="match status" value="1"/>
</dbReference>
<sequence>MASLRSPLALFVGFFVFVSVPLVAMWVSVGDVSLLAPLLGFMLYFLVAHVALPGWVYLDARSAGNGNAVAWTAVTFLVPVVGALVYVLLVRARRESASEG</sequence>
<dbReference type="EMBL" id="CP026309">
    <property type="protein sequence ID" value="AUV83561.1"/>
    <property type="molecule type" value="Genomic_DNA"/>
</dbReference>
<dbReference type="OrthoDB" id="248255at2157"/>
<feature type="transmembrane region" description="Helical" evidence="6">
    <location>
        <begin position="68"/>
        <end position="89"/>
    </location>
</feature>
<proteinExistence type="predicted"/>
<keyword evidence="5 6" id="KW-0472">Membrane</keyword>
<evidence type="ECO:0000256" key="4">
    <source>
        <dbReference type="ARBA" id="ARBA00022989"/>
    </source>
</evidence>
<evidence type="ECO:0000259" key="7">
    <source>
        <dbReference type="Pfam" id="PF13396"/>
    </source>
</evidence>
<evidence type="ECO:0000256" key="1">
    <source>
        <dbReference type="ARBA" id="ARBA00004651"/>
    </source>
</evidence>
<keyword evidence="2" id="KW-1003">Cell membrane</keyword>
<dbReference type="RefSeq" id="WP_103427250.1">
    <property type="nucleotide sequence ID" value="NZ_CP026309.1"/>
</dbReference>
<dbReference type="InterPro" id="IPR027379">
    <property type="entry name" value="CLS_N"/>
</dbReference>
<name>A0A2I8VNR2_9EURY</name>
<evidence type="ECO:0000256" key="2">
    <source>
        <dbReference type="ARBA" id="ARBA00022475"/>
    </source>
</evidence>
<dbReference type="AlphaFoldDB" id="A0A2I8VNR2"/>
<protein>
    <recommendedName>
        <fullName evidence="7">Cardiolipin synthase N-terminal domain-containing protein</fullName>
    </recommendedName>
</protein>
<feature type="domain" description="Cardiolipin synthase N-terminal" evidence="7">
    <location>
        <begin position="61"/>
        <end position="89"/>
    </location>
</feature>
<keyword evidence="9" id="KW-1185">Reference proteome</keyword>
<evidence type="ECO:0000313" key="8">
    <source>
        <dbReference type="EMBL" id="AUV83561.1"/>
    </source>
</evidence>
<dbReference type="Proteomes" id="UP000236584">
    <property type="component" value="Chromosome"/>
</dbReference>
<evidence type="ECO:0000256" key="3">
    <source>
        <dbReference type="ARBA" id="ARBA00022692"/>
    </source>
</evidence>
<dbReference type="KEGG" id="srub:C2R22_19525"/>
<evidence type="ECO:0000256" key="5">
    <source>
        <dbReference type="ARBA" id="ARBA00023136"/>
    </source>
</evidence>
<keyword evidence="4 6" id="KW-1133">Transmembrane helix</keyword>
<reference evidence="8 9" key="1">
    <citation type="submission" date="2018-01" db="EMBL/GenBank/DDBJ databases">
        <title>Complete genome sequence of Salinigranum rubrum GX10T, an extremely halophilic archaeon isolated from a marine solar saltern.</title>
        <authorList>
            <person name="Han S."/>
        </authorList>
    </citation>
    <scope>NUCLEOTIDE SEQUENCE [LARGE SCALE GENOMIC DNA]</scope>
    <source>
        <strain evidence="8 9">GX10</strain>
    </source>
</reference>
<dbReference type="GeneID" id="35594331"/>
<evidence type="ECO:0000256" key="6">
    <source>
        <dbReference type="SAM" id="Phobius"/>
    </source>
</evidence>
<comment type="subcellular location">
    <subcellularLocation>
        <location evidence="1">Cell membrane</location>
        <topology evidence="1">Multi-pass membrane protein</topology>
    </subcellularLocation>
</comment>
<accession>A0A2I8VNR2</accession>
<evidence type="ECO:0000313" key="9">
    <source>
        <dbReference type="Proteomes" id="UP000236584"/>
    </source>
</evidence>
<feature type="transmembrane region" description="Helical" evidence="6">
    <location>
        <begin position="6"/>
        <end position="27"/>
    </location>
</feature>
<keyword evidence="3 6" id="KW-0812">Transmembrane</keyword>
<feature type="transmembrane region" description="Helical" evidence="6">
    <location>
        <begin position="34"/>
        <end position="56"/>
    </location>
</feature>
<organism evidence="8 9">
    <name type="scientific">Salinigranum rubrum</name>
    <dbReference type="NCBI Taxonomy" id="755307"/>
    <lineage>
        <taxon>Archaea</taxon>
        <taxon>Methanobacteriati</taxon>
        <taxon>Methanobacteriota</taxon>
        <taxon>Stenosarchaea group</taxon>
        <taxon>Halobacteria</taxon>
        <taxon>Halobacteriales</taxon>
        <taxon>Haloferacaceae</taxon>
        <taxon>Salinigranum</taxon>
    </lineage>
</organism>